<feature type="compositionally biased region" description="Basic residues" evidence="6">
    <location>
        <begin position="330"/>
        <end position="340"/>
    </location>
</feature>
<protein>
    <submittedName>
        <fullName evidence="8">DSBA-like thioredoxin domain protein</fullName>
    </submittedName>
</protein>
<sequence>MGPDRPTATPLATSLATRLAAALGLLALLTLLGASVACRPQPSADLDAATKADAEAEPVLRGQQAPVIAEPPTDAQIRAQGPLLEWDAADLDHVRTLESLDDGEPRYRVDYDREHPWLGAALPQVTIVVFTDYQCPYCSRWEQTVRELLTRYPDRLRVVYRQFPLAFHKQAEPAARAALAAHAQGRFPDMHARLFDNQRQLTRADLERHAADLGLDVQRFQADLDAPWLADRVQADMAFGQSRGARGTPMSFINGRPLSGAQPIDAAEELVLEELRRAEQLLGSGVPPEWLWVTFMAAAKDEAWSQARARSNPPKPGPDTRQVVATAKLTPRRGAAKKGQRAKDPAKVELVMCGDFDCPFCKRSTATLTALEARYGSDLAVFFRHFPLPMHKDARPAHRAAIAADNQGQLWAMFELLYAEPKQRSQAELEAMAKQLQLDMKRFRKDMADPDTDARIDADIKTCSGLGVSGTPTFFINGRLLSGAQPEASFATVIDEELAGKGPPPAKP</sequence>
<evidence type="ECO:0000256" key="5">
    <source>
        <dbReference type="ARBA" id="ARBA00023284"/>
    </source>
</evidence>
<evidence type="ECO:0000313" key="8">
    <source>
        <dbReference type="EMBL" id="EDM74758.1"/>
    </source>
</evidence>
<feature type="domain" description="Thioredoxin" evidence="7">
    <location>
        <begin position="59"/>
        <end position="277"/>
    </location>
</feature>
<proteinExistence type="inferred from homology"/>
<dbReference type="EMBL" id="ABCS01000116">
    <property type="protein sequence ID" value="EDM74758.1"/>
    <property type="molecule type" value="Genomic_DNA"/>
</dbReference>
<keyword evidence="2" id="KW-0732">Signal</keyword>
<feature type="region of interest" description="Disordered" evidence="6">
    <location>
        <begin position="304"/>
        <end position="342"/>
    </location>
</feature>
<dbReference type="PROSITE" id="PS51352">
    <property type="entry name" value="THIOREDOXIN_2"/>
    <property type="match status" value="2"/>
</dbReference>
<evidence type="ECO:0000256" key="6">
    <source>
        <dbReference type="SAM" id="MobiDB-lite"/>
    </source>
</evidence>
<gene>
    <name evidence="8" type="ORF">PPSIR1_15605</name>
</gene>
<name>A6GH89_9BACT</name>
<dbReference type="InterPro" id="IPR013766">
    <property type="entry name" value="Thioredoxin_domain"/>
</dbReference>
<evidence type="ECO:0000259" key="7">
    <source>
        <dbReference type="PROSITE" id="PS51352"/>
    </source>
</evidence>
<evidence type="ECO:0000256" key="3">
    <source>
        <dbReference type="ARBA" id="ARBA00023002"/>
    </source>
</evidence>
<evidence type="ECO:0000256" key="4">
    <source>
        <dbReference type="ARBA" id="ARBA00023157"/>
    </source>
</evidence>
<dbReference type="Gene3D" id="3.40.30.10">
    <property type="entry name" value="Glutaredoxin"/>
    <property type="match status" value="2"/>
</dbReference>
<dbReference type="GO" id="GO:0016491">
    <property type="term" value="F:oxidoreductase activity"/>
    <property type="evidence" value="ECO:0007669"/>
    <property type="project" value="UniProtKB-KW"/>
</dbReference>
<dbReference type="RefSeq" id="WP_006976076.1">
    <property type="nucleotide sequence ID" value="NZ_ABCS01000116.1"/>
</dbReference>
<dbReference type="InterPro" id="IPR001853">
    <property type="entry name" value="DSBA-like_thioredoxin_dom"/>
</dbReference>
<dbReference type="PANTHER" id="PTHR13887:SF14">
    <property type="entry name" value="DISULFIDE BOND FORMATION PROTEIN D"/>
    <property type="match status" value="1"/>
</dbReference>
<dbReference type="OrthoDB" id="9784686at2"/>
<comment type="similarity">
    <text evidence="1">Belongs to the thioredoxin family. DsbA subfamily.</text>
</comment>
<comment type="caution">
    <text evidence="8">The sequence shown here is derived from an EMBL/GenBank/DDBJ whole genome shotgun (WGS) entry which is preliminary data.</text>
</comment>
<feature type="domain" description="Thioredoxin" evidence="7">
    <location>
        <begin position="311"/>
        <end position="499"/>
    </location>
</feature>
<organism evidence="8 9">
    <name type="scientific">Plesiocystis pacifica SIR-1</name>
    <dbReference type="NCBI Taxonomy" id="391625"/>
    <lineage>
        <taxon>Bacteria</taxon>
        <taxon>Pseudomonadati</taxon>
        <taxon>Myxococcota</taxon>
        <taxon>Polyangia</taxon>
        <taxon>Nannocystales</taxon>
        <taxon>Nannocystaceae</taxon>
        <taxon>Plesiocystis</taxon>
    </lineage>
</organism>
<keyword evidence="3" id="KW-0560">Oxidoreductase</keyword>
<dbReference type="InterPro" id="IPR012336">
    <property type="entry name" value="Thioredoxin-like_fold"/>
</dbReference>
<dbReference type="eggNOG" id="COG1651">
    <property type="taxonomic scope" value="Bacteria"/>
</dbReference>
<evidence type="ECO:0000256" key="2">
    <source>
        <dbReference type="ARBA" id="ARBA00022729"/>
    </source>
</evidence>
<reference evidence="8 9" key="1">
    <citation type="submission" date="2007-06" db="EMBL/GenBank/DDBJ databases">
        <authorList>
            <person name="Shimkets L."/>
            <person name="Ferriera S."/>
            <person name="Johnson J."/>
            <person name="Kravitz S."/>
            <person name="Beeson K."/>
            <person name="Sutton G."/>
            <person name="Rogers Y.-H."/>
            <person name="Friedman R."/>
            <person name="Frazier M."/>
            <person name="Venter J.C."/>
        </authorList>
    </citation>
    <scope>NUCLEOTIDE SEQUENCE [LARGE SCALE GENOMIC DNA]</scope>
    <source>
        <strain evidence="8 9">SIR-1</strain>
    </source>
</reference>
<dbReference type="PANTHER" id="PTHR13887">
    <property type="entry name" value="GLUTATHIONE S-TRANSFERASE KAPPA"/>
    <property type="match status" value="1"/>
</dbReference>
<evidence type="ECO:0000313" key="9">
    <source>
        <dbReference type="Proteomes" id="UP000005801"/>
    </source>
</evidence>
<keyword evidence="5" id="KW-0676">Redox-active center</keyword>
<dbReference type="AlphaFoldDB" id="A6GH89"/>
<dbReference type="InterPro" id="IPR036249">
    <property type="entry name" value="Thioredoxin-like_sf"/>
</dbReference>
<dbReference type="SUPFAM" id="SSF52833">
    <property type="entry name" value="Thioredoxin-like"/>
    <property type="match status" value="2"/>
</dbReference>
<evidence type="ECO:0000256" key="1">
    <source>
        <dbReference type="ARBA" id="ARBA00005791"/>
    </source>
</evidence>
<keyword evidence="9" id="KW-1185">Reference proteome</keyword>
<accession>A6GH89</accession>
<dbReference type="Proteomes" id="UP000005801">
    <property type="component" value="Unassembled WGS sequence"/>
</dbReference>
<dbReference type="Pfam" id="PF01323">
    <property type="entry name" value="DSBA"/>
    <property type="match status" value="1"/>
</dbReference>
<keyword evidence="4" id="KW-1015">Disulfide bond</keyword>
<dbReference type="STRING" id="391625.PPSIR1_15605"/>
<dbReference type="Pfam" id="PF13462">
    <property type="entry name" value="Thioredoxin_4"/>
    <property type="match status" value="1"/>
</dbReference>